<comment type="caution">
    <text evidence="1">The sequence shown here is derived from an EMBL/GenBank/DDBJ whole genome shotgun (WGS) entry which is preliminary data.</text>
</comment>
<dbReference type="PANTHER" id="PTHR11203">
    <property type="entry name" value="CLEAVAGE AND POLYADENYLATION SPECIFICITY FACTOR FAMILY MEMBER"/>
    <property type="match status" value="1"/>
</dbReference>
<dbReference type="InterPro" id="IPR036866">
    <property type="entry name" value="RibonucZ/Hydroxyglut_hydro"/>
</dbReference>
<protein>
    <submittedName>
        <fullName evidence="1">Metallo-beta-lactamase family protein</fullName>
    </submittedName>
</protein>
<dbReference type="PANTHER" id="PTHR11203:SF37">
    <property type="entry name" value="INTEGRATOR COMPLEX SUBUNIT 11"/>
    <property type="match status" value="1"/>
</dbReference>
<feature type="non-terminal residue" evidence="1">
    <location>
        <position position="175"/>
    </location>
</feature>
<dbReference type="AlphaFoldDB" id="K1SQB0"/>
<name>K1SQB0_9ZZZZ</name>
<dbReference type="EMBL" id="AJWZ01005319">
    <property type="protein sequence ID" value="EKC62907.1"/>
    <property type="molecule type" value="Genomic_DNA"/>
</dbReference>
<sequence>IQSAEAEWKNRKAKRSANNAVVEPLYTMEDADGVIRRFVPCHYNTIVEVCEGVKIRFTDIGHLLGSASIEVWLTEDGNTKKIVFSGDIGNKHQPLLKDPTPTKEADYVVMESTYGDRLHPKDKLDYVAELTKVLQETLDRGGNVVIPSFAVGRTQEILYFLRKIKVGRLVKGHED</sequence>
<feature type="non-terminal residue" evidence="1">
    <location>
        <position position="1"/>
    </location>
</feature>
<dbReference type="GO" id="GO:0004521">
    <property type="term" value="F:RNA endonuclease activity"/>
    <property type="evidence" value="ECO:0007669"/>
    <property type="project" value="TreeGrafter"/>
</dbReference>
<accession>K1SQB0</accession>
<dbReference type="SUPFAM" id="SSF56281">
    <property type="entry name" value="Metallo-hydrolase/oxidoreductase"/>
    <property type="match status" value="1"/>
</dbReference>
<proteinExistence type="predicted"/>
<dbReference type="Gene3D" id="3.60.15.10">
    <property type="entry name" value="Ribonuclease Z/Hydroxyacylglutathione hydrolase-like"/>
    <property type="match status" value="1"/>
</dbReference>
<organism evidence="1">
    <name type="scientific">human gut metagenome</name>
    <dbReference type="NCBI Taxonomy" id="408170"/>
    <lineage>
        <taxon>unclassified sequences</taxon>
        <taxon>metagenomes</taxon>
        <taxon>organismal metagenomes</taxon>
    </lineage>
</organism>
<evidence type="ECO:0000313" key="1">
    <source>
        <dbReference type="EMBL" id="EKC62907.1"/>
    </source>
</evidence>
<gene>
    <name evidence="1" type="ORF">OBE_07742</name>
</gene>
<dbReference type="InterPro" id="IPR050698">
    <property type="entry name" value="MBL"/>
</dbReference>
<reference evidence="1" key="1">
    <citation type="journal article" date="2013" name="Environ. Microbiol.">
        <title>Microbiota from the distal guts of lean and obese adolescents exhibit partial functional redundancy besides clear differences in community structure.</title>
        <authorList>
            <person name="Ferrer M."/>
            <person name="Ruiz A."/>
            <person name="Lanza F."/>
            <person name="Haange S.B."/>
            <person name="Oberbach A."/>
            <person name="Till H."/>
            <person name="Bargiela R."/>
            <person name="Campoy C."/>
            <person name="Segura M.T."/>
            <person name="Richter M."/>
            <person name="von Bergen M."/>
            <person name="Seifert J."/>
            <person name="Suarez A."/>
        </authorList>
    </citation>
    <scope>NUCLEOTIDE SEQUENCE</scope>
</reference>